<evidence type="ECO:0008006" key="9">
    <source>
        <dbReference type="Google" id="ProtNLM"/>
    </source>
</evidence>
<feature type="chain" id="PRO_5035772572" description="C-type lectin domain-containing protein" evidence="4">
    <location>
        <begin position="20"/>
        <end position="707"/>
    </location>
</feature>
<dbReference type="PROSITE" id="PS51257">
    <property type="entry name" value="PROKAR_LIPOPROTEIN"/>
    <property type="match status" value="1"/>
</dbReference>
<dbReference type="EMBL" id="CAJGYM010000124">
    <property type="protein sequence ID" value="CAD6198390.1"/>
    <property type="molecule type" value="Genomic_DNA"/>
</dbReference>
<dbReference type="AlphaFoldDB" id="A0A8S1HSP6"/>
<dbReference type="SUPFAM" id="SSF56436">
    <property type="entry name" value="C-type lectin-like"/>
    <property type="match status" value="1"/>
</dbReference>
<dbReference type="InterPro" id="IPR001304">
    <property type="entry name" value="C-type_lectin-like"/>
</dbReference>
<evidence type="ECO:0000256" key="2">
    <source>
        <dbReference type="PROSITE-ProRule" id="PRU00059"/>
    </source>
</evidence>
<gene>
    <name evidence="7" type="ORF">CAUJ_LOCUS14296</name>
</gene>
<dbReference type="PROSITE" id="PS50041">
    <property type="entry name" value="C_TYPE_LECTIN_2"/>
    <property type="match status" value="1"/>
</dbReference>
<reference evidence="7" key="1">
    <citation type="submission" date="2020-10" db="EMBL/GenBank/DDBJ databases">
        <authorList>
            <person name="Kikuchi T."/>
        </authorList>
    </citation>
    <scope>NUCLEOTIDE SEQUENCE</scope>
    <source>
        <strain evidence="7">NKZ352</strain>
    </source>
</reference>
<dbReference type="InterPro" id="IPR016187">
    <property type="entry name" value="CTDL_fold"/>
</dbReference>
<dbReference type="InterPro" id="IPR035914">
    <property type="entry name" value="Sperma_CUB_dom_sf"/>
</dbReference>
<organism evidence="7 8">
    <name type="scientific">Caenorhabditis auriculariae</name>
    <dbReference type="NCBI Taxonomy" id="2777116"/>
    <lineage>
        <taxon>Eukaryota</taxon>
        <taxon>Metazoa</taxon>
        <taxon>Ecdysozoa</taxon>
        <taxon>Nematoda</taxon>
        <taxon>Chromadorea</taxon>
        <taxon>Rhabditida</taxon>
        <taxon>Rhabditina</taxon>
        <taxon>Rhabditomorpha</taxon>
        <taxon>Rhabditoidea</taxon>
        <taxon>Rhabditidae</taxon>
        <taxon>Peloderinae</taxon>
        <taxon>Caenorhabditis</taxon>
    </lineage>
</organism>
<comment type="caution">
    <text evidence="7">The sequence shown here is derived from an EMBL/GenBank/DDBJ whole genome shotgun (WGS) entry which is preliminary data.</text>
</comment>
<evidence type="ECO:0000256" key="1">
    <source>
        <dbReference type="ARBA" id="ARBA00023157"/>
    </source>
</evidence>
<keyword evidence="3" id="KW-0472">Membrane</keyword>
<dbReference type="Pfam" id="PF00059">
    <property type="entry name" value="Lectin_C"/>
    <property type="match status" value="1"/>
</dbReference>
<feature type="domain" description="C-type lectin" evidence="6">
    <location>
        <begin position="31"/>
        <end position="144"/>
    </location>
</feature>
<evidence type="ECO:0000313" key="8">
    <source>
        <dbReference type="Proteomes" id="UP000835052"/>
    </source>
</evidence>
<evidence type="ECO:0000256" key="4">
    <source>
        <dbReference type="SAM" id="SignalP"/>
    </source>
</evidence>
<dbReference type="Gene3D" id="3.10.310.50">
    <property type="match status" value="1"/>
</dbReference>
<dbReference type="Pfam" id="PF00431">
    <property type="entry name" value="CUB"/>
    <property type="match status" value="2"/>
</dbReference>
<name>A0A8S1HSP6_9PELO</name>
<feature type="signal peptide" evidence="4">
    <location>
        <begin position="1"/>
        <end position="19"/>
    </location>
</feature>
<dbReference type="InterPro" id="IPR000859">
    <property type="entry name" value="CUB_dom"/>
</dbReference>
<dbReference type="PROSITE" id="PS01180">
    <property type="entry name" value="CUB"/>
    <property type="match status" value="2"/>
</dbReference>
<dbReference type="Gene3D" id="3.10.100.10">
    <property type="entry name" value="Mannose-Binding Protein A, subunit A"/>
    <property type="match status" value="1"/>
</dbReference>
<dbReference type="Pfam" id="PF17175">
    <property type="entry name" value="MOLO1"/>
    <property type="match status" value="1"/>
</dbReference>
<feature type="transmembrane region" description="Helical" evidence="3">
    <location>
        <begin position="662"/>
        <end position="689"/>
    </location>
</feature>
<dbReference type="SUPFAM" id="SSF49854">
    <property type="entry name" value="Spermadhesin, CUB domain"/>
    <property type="match status" value="2"/>
</dbReference>
<feature type="domain" description="CUB" evidence="5">
    <location>
        <begin position="150"/>
        <end position="263"/>
    </location>
</feature>
<keyword evidence="3" id="KW-0812">Transmembrane</keyword>
<dbReference type="CDD" id="cd00041">
    <property type="entry name" value="CUB"/>
    <property type="match status" value="2"/>
</dbReference>
<keyword evidence="8" id="KW-1185">Reference proteome</keyword>
<keyword evidence="3" id="KW-1133">Transmembrane helix</keyword>
<keyword evidence="4" id="KW-0732">Signal</keyword>
<evidence type="ECO:0000259" key="6">
    <source>
        <dbReference type="PROSITE" id="PS50041"/>
    </source>
</evidence>
<dbReference type="Gene3D" id="2.60.120.290">
    <property type="entry name" value="Spermadhesin, CUB domain"/>
    <property type="match status" value="2"/>
</dbReference>
<dbReference type="SMART" id="SM00042">
    <property type="entry name" value="CUB"/>
    <property type="match status" value="2"/>
</dbReference>
<sequence length="707" mass="79278">MARLTALFASALLLFTVEAAPCPTGWSYFNTTASCYLLSPKLVTFDEASQMCISNGGSLLSVKSWAEMTFLTTLSSSNLAQPWIGTRRNLTTGKFYNLDGSYLSTIYWGTNEPSTNGDCVSLKATDPNGLHANPCYDVQPALCRQPAAVCNTLSQGGLYTRSGTFTSPGYPTQYFNNLRCQYLISSPNNTYITISFYPYFVENYRDFIAIFDGNTTSYAYNIGQIQSSSDRMSFEGTKNQMTVLFNTNSAVTDKGWQAKWQAKILTTPITQEGLNGSLTSPNYPNNYDPYTEQLYYITGLPGFKINITIDVFNTETKFDYLEIYNTANVSSTSLIANFSGPSVAPWTTVLPANVATLRFMSDGIVQKTGTSRTPNHRGFRGRCLRRRCSCCLSLKPGEEIETSIKRGFSTMIPRDRPFILTNPEDGKGCGNGRRCTCRRPRAATVQRRRRRRGLRREMFLVAFFFVAVVAAEFDDYTAETFPDSITQPQLCAVSRPGFACDPNSILGTQNSTQTHFELDTELLRIRGLTNCSCNDQTECDPSTFGYTVSVAAVRKMRLATNETSRATVLAAAEIFADRVRWRQNRGQCDDDMLIFISEEDQVVWTSVGTGAARLINRDVVKRVSEEAETYFEKKSYMQGIEWMTKQYSKAFQQQKLDTLRRFGFWELLVIGSVVGFVLVALITLVVLCICKCARKNHQNEYEMGTRM</sequence>
<comment type="caution">
    <text evidence="2">Lacks conserved residue(s) required for the propagation of feature annotation.</text>
</comment>
<proteinExistence type="predicted"/>
<dbReference type="SMART" id="SM00034">
    <property type="entry name" value="CLECT"/>
    <property type="match status" value="1"/>
</dbReference>
<evidence type="ECO:0000256" key="3">
    <source>
        <dbReference type="SAM" id="Phobius"/>
    </source>
</evidence>
<feature type="domain" description="CUB" evidence="5">
    <location>
        <begin position="265"/>
        <end position="386"/>
    </location>
</feature>
<keyword evidence="1" id="KW-1015">Disulfide bond</keyword>
<dbReference type="PANTHER" id="PTHR33748">
    <property type="entry name" value="PROTEIN CBG04600"/>
    <property type="match status" value="1"/>
</dbReference>
<dbReference type="PANTHER" id="PTHR33748:SF5">
    <property type="entry name" value="GROUND-LIKE DOMAIN-CONTAINING PROTEIN"/>
    <property type="match status" value="1"/>
</dbReference>
<dbReference type="CDD" id="cd00037">
    <property type="entry name" value="CLECT"/>
    <property type="match status" value="1"/>
</dbReference>
<evidence type="ECO:0000259" key="5">
    <source>
        <dbReference type="PROSITE" id="PS01180"/>
    </source>
</evidence>
<dbReference type="Proteomes" id="UP000835052">
    <property type="component" value="Unassembled WGS sequence"/>
</dbReference>
<dbReference type="InterPro" id="IPR016186">
    <property type="entry name" value="C-type_lectin-like/link_sf"/>
</dbReference>
<dbReference type="InterPro" id="IPR033438">
    <property type="entry name" value="MOLO1"/>
</dbReference>
<accession>A0A8S1HSP6</accession>
<evidence type="ECO:0000313" key="7">
    <source>
        <dbReference type="EMBL" id="CAD6198390.1"/>
    </source>
</evidence>
<protein>
    <recommendedName>
        <fullName evidence="9">C-type lectin domain-containing protein</fullName>
    </recommendedName>
</protein>
<dbReference type="OrthoDB" id="8062037at2759"/>
<dbReference type="GO" id="GO:0005892">
    <property type="term" value="C:acetylcholine-gated channel complex"/>
    <property type="evidence" value="ECO:0007669"/>
    <property type="project" value="InterPro"/>
</dbReference>